<dbReference type="EMBL" id="PZQS01000004">
    <property type="protein sequence ID" value="PVD31294.1"/>
    <property type="molecule type" value="Genomic_DNA"/>
</dbReference>
<gene>
    <name evidence="1" type="ORF">C0Q70_06706</name>
</gene>
<sequence>MVDTKDQSLLHLLTKRESISENPTIPPPFFPLRRPPFTIVEFRPTKPPLCMCLGESCPWYCRLPRPRDPIPDWIRHLVNMRGHLLIVVVVVVVCQLTNSMADTDTKDQSLLHLLTKRESLFPTIPPPFFPRRWPPSPTSWFLPTKRPVCMCVLESCPLECLPRPPAPILDPTCFV</sequence>
<organism evidence="1 2">
    <name type="scientific">Pomacea canaliculata</name>
    <name type="common">Golden apple snail</name>
    <dbReference type="NCBI Taxonomy" id="400727"/>
    <lineage>
        <taxon>Eukaryota</taxon>
        <taxon>Metazoa</taxon>
        <taxon>Spiralia</taxon>
        <taxon>Lophotrochozoa</taxon>
        <taxon>Mollusca</taxon>
        <taxon>Gastropoda</taxon>
        <taxon>Caenogastropoda</taxon>
        <taxon>Architaenioglossa</taxon>
        <taxon>Ampullarioidea</taxon>
        <taxon>Ampullariidae</taxon>
        <taxon>Pomacea</taxon>
    </lineage>
</organism>
<evidence type="ECO:0000313" key="1">
    <source>
        <dbReference type="EMBL" id="PVD31294.1"/>
    </source>
</evidence>
<dbReference type="Proteomes" id="UP000245119">
    <property type="component" value="Linkage Group LG4"/>
</dbReference>
<evidence type="ECO:0000313" key="2">
    <source>
        <dbReference type="Proteomes" id="UP000245119"/>
    </source>
</evidence>
<dbReference type="AlphaFoldDB" id="A0A2T7PD07"/>
<proteinExistence type="predicted"/>
<reference evidence="1 2" key="1">
    <citation type="submission" date="2018-04" db="EMBL/GenBank/DDBJ databases">
        <title>The genome of golden apple snail Pomacea canaliculata provides insight into stress tolerance and invasive adaptation.</title>
        <authorList>
            <person name="Liu C."/>
            <person name="Liu B."/>
            <person name="Ren Y."/>
            <person name="Zhang Y."/>
            <person name="Wang H."/>
            <person name="Li S."/>
            <person name="Jiang F."/>
            <person name="Yin L."/>
            <person name="Zhang G."/>
            <person name="Qian W."/>
            <person name="Fan W."/>
        </authorList>
    </citation>
    <scope>NUCLEOTIDE SEQUENCE [LARGE SCALE GENOMIC DNA]</scope>
    <source>
        <strain evidence="1">SZHN2017</strain>
        <tissue evidence="1">Muscle</tissue>
    </source>
</reference>
<accession>A0A2T7PD07</accession>
<keyword evidence="2" id="KW-1185">Reference proteome</keyword>
<comment type="caution">
    <text evidence="1">The sequence shown here is derived from an EMBL/GenBank/DDBJ whole genome shotgun (WGS) entry which is preliminary data.</text>
</comment>
<name>A0A2T7PD07_POMCA</name>
<protein>
    <submittedName>
        <fullName evidence="1">Uncharacterized protein</fullName>
    </submittedName>
</protein>